<dbReference type="Pfam" id="PF00171">
    <property type="entry name" value="Aldedh"/>
    <property type="match status" value="1"/>
</dbReference>
<reference evidence="5 6" key="1">
    <citation type="submission" date="2024-06" db="EMBL/GenBank/DDBJ databases">
        <title>Genomic Encyclopedia of Type Strains, Phase IV (KMG-IV): sequencing the most valuable type-strain genomes for metagenomic binning, comparative biology and taxonomic classification.</title>
        <authorList>
            <person name="Goeker M."/>
        </authorList>
    </citation>
    <scope>NUCLEOTIDE SEQUENCE [LARGE SCALE GENOMIC DNA]</scope>
    <source>
        <strain evidence="5 6">DSM 100022</strain>
    </source>
</reference>
<dbReference type="Gene3D" id="3.40.309.10">
    <property type="entry name" value="Aldehyde Dehydrogenase, Chain A, domain 2"/>
    <property type="match status" value="1"/>
</dbReference>
<feature type="active site" evidence="2">
    <location>
        <position position="267"/>
    </location>
</feature>
<feature type="domain" description="Aldehyde dehydrogenase" evidence="4">
    <location>
        <begin position="30"/>
        <end position="492"/>
    </location>
</feature>
<dbReference type="EMBL" id="JBEPMC010000005">
    <property type="protein sequence ID" value="MET3580172.1"/>
    <property type="molecule type" value="Genomic_DNA"/>
</dbReference>
<evidence type="ECO:0000256" key="3">
    <source>
        <dbReference type="RuleBase" id="RU003345"/>
    </source>
</evidence>
<dbReference type="InterPro" id="IPR029510">
    <property type="entry name" value="Ald_DH_CS_GLU"/>
</dbReference>
<dbReference type="CDD" id="cd07114">
    <property type="entry name" value="ALDH_DhaS"/>
    <property type="match status" value="1"/>
</dbReference>
<dbReference type="Gene3D" id="3.40.605.10">
    <property type="entry name" value="Aldehyde Dehydrogenase, Chain A, domain 1"/>
    <property type="match status" value="1"/>
</dbReference>
<dbReference type="EC" id="1.2.1.3" evidence="5"/>
<name>A0ABV2GPU2_9HYPH</name>
<dbReference type="InterPro" id="IPR016163">
    <property type="entry name" value="Ald_DH_C"/>
</dbReference>
<dbReference type="RefSeq" id="WP_354491915.1">
    <property type="nucleotide sequence ID" value="NZ_JBEPMC010000005.1"/>
</dbReference>
<dbReference type="SUPFAM" id="SSF53720">
    <property type="entry name" value="ALDH-like"/>
    <property type="match status" value="1"/>
</dbReference>
<comment type="similarity">
    <text evidence="3">Belongs to the aldehyde dehydrogenase family.</text>
</comment>
<keyword evidence="6" id="KW-1185">Reference proteome</keyword>
<evidence type="ECO:0000313" key="6">
    <source>
        <dbReference type="Proteomes" id="UP001549204"/>
    </source>
</evidence>
<dbReference type="InterPro" id="IPR016162">
    <property type="entry name" value="Ald_DH_N"/>
</dbReference>
<gene>
    <name evidence="5" type="ORF">ABID19_003210</name>
</gene>
<dbReference type="GO" id="GO:0004029">
    <property type="term" value="F:aldehyde dehydrogenase (NAD+) activity"/>
    <property type="evidence" value="ECO:0007669"/>
    <property type="project" value="UniProtKB-EC"/>
</dbReference>
<dbReference type="InterPro" id="IPR015590">
    <property type="entry name" value="Aldehyde_DH_dom"/>
</dbReference>
<evidence type="ECO:0000259" key="4">
    <source>
        <dbReference type="Pfam" id="PF00171"/>
    </source>
</evidence>
<proteinExistence type="inferred from homology"/>
<comment type="caution">
    <text evidence="5">The sequence shown here is derived from an EMBL/GenBank/DDBJ whole genome shotgun (WGS) entry which is preliminary data.</text>
</comment>
<keyword evidence="1 3" id="KW-0560">Oxidoreductase</keyword>
<protein>
    <submittedName>
        <fullName evidence="5">Aldehyde dehydrogenase (NAD+)</fullName>
        <ecNumber evidence="5">1.2.1.3</ecNumber>
    </submittedName>
</protein>
<sequence>MTANGSFVRQSAEPVDRFMRYEKLFIGGEWVVPEDGGLLESIDPSTGQPWAVAAYGGKKDIDRAVAAARAAFEGSWGRMPGHERAALMRRFADLYQKHAAELAVVESRDNGRALRESRVDVGGHHNSYHWFASLCDKQGGRTIPLDDGVHAFTSRVPLGVVGAITPWNVPLMAACWKLGPALAAGCTVVLKPAELTPVSSLELARLFEEAGFPAGVVNVVPGYGRDGAGDHLVTHPGVDKITFTGEGATAREILKRGSDTLKRFTFELGGKAPHILFADADLDQALNAATGSAWALCGQSCALGSRVLVERSVYAKVAEEFARRAAKVRVGSPLDEATHMGPQASQQQLDKTLSYIGLGRDEGARLIAGGSRIDRDGLKGGYFVEPTVFADVANDMRIAREEIFGPVAALIPFDGEDEAVALANDTSYGLTAGLWTRDIGRAHRTAARIRAGVVWVNTYRYLRWSIPYGGFKASGWERENGIEALDPYLDTRATVISTTGQFPDAYAQ</sequence>
<evidence type="ECO:0000256" key="1">
    <source>
        <dbReference type="ARBA" id="ARBA00023002"/>
    </source>
</evidence>
<organism evidence="5 6">
    <name type="scientific">Mesorhizobium robiniae</name>
    <dbReference type="NCBI Taxonomy" id="559315"/>
    <lineage>
        <taxon>Bacteria</taxon>
        <taxon>Pseudomonadati</taxon>
        <taxon>Pseudomonadota</taxon>
        <taxon>Alphaproteobacteria</taxon>
        <taxon>Hyphomicrobiales</taxon>
        <taxon>Phyllobacteriaceae</taxon>
        <taxon>Mesorhizobium</taxon>
    </lineage>
</organism>
<evidence type="ECO:0000313" key="5">
    <source>
        <dbReference type="EMBL" id="MET3580172.1"/>
    </source>
</evidence>
<dbReference type="PANTHER" id="PTHR11699">
    <property type="entry name" value="ALDEHYDE DEHYDROGENASE-RELATED"/>
    <property type="match status" value="1"/>
</dbReference>
<evidence type="ECO:0000256" key="2">
    <source>
        <dbReference type="PROSITE-ProRule" id="PRU10007"/>
    </source>
</evidence>
<dbReference type="Proteomes" id="UP001549204">
    <property type="component" value="Unassembled WGS sequence"/>
</dbReference>
<accession>A0ABV2GPU2</accession>
<dbReference type="InterPro" id="IPR016161">
    <property type="entry name" value="Ald_DH/histidinol_DH"/>
</dbReference>
<dbReference type="PROSITE" id="PS00687">
    <property type="entry name" value="ALDEHYDE_DEHYDR_GLU"/>
    <property type="match status" value="1"/>
</dbReference>